<feature type="binding site" evidence="7">
    <location>
        <position position="39"/>
    </location>
    <ligand>
        <name>UDP-N-acetyl-alpha-D-muramoyl-L-alanyl-D-glutamate</name>
        <dbReference type="ChEBI" id="CHEBI:83900"/>
    </ligand>
</feature>
<dbReference type="Proteomes" id="UP001205920">
    <property type="component" value="Unassembled WGS sequence"/>
</dbReference>
<keyword evidence="7" id="KW-0547">Nucleotide-binding</keyword>
<dbReference type="SUPFAM" id="SSF63418">
    <property type="entry name" value="MurE/MurF N-terminal domain"/>
    <property type="match status" value="1"/>
</dbReference>
<dbReference type="PANTHER" id="PTHR23135">
    <property type="entry name" value="MUR LIGASE FAMILY MEMBER"/>
    <property type="match status" value="1"/>
</dbReference>
<feature type="domain" description="Mur ligase N-terminal catalytic" evidence="9">
    <location>
        <begin position="31"/>
        <end position="105"/>
    </location>
</feature>
<dbReference type="Pfam" id="PF01225">
    <property type="entry name" value="Mur_ligase"/>
    <property type="match status" value="1"/>
</dbReference>
<dbReference type="SUPFAM" id="SSF53244">
    <property type="entry name" value="MurD-like peptide ligases, peptide-binding domain"/>
    <property type="match status" value="1"/>
</dbReference>
<dbReference type="InterPro" id="IPR005761">
    <property type="entry name" value="UDP-N-AcMur-Glu-dNH2Pim_ligase"/>
</dbReference>
<dbReference type="NCBIfam" id="NF001126">
    <property type="entry name" value="PRK00139.1-4"/>
    <property type="match status" value="1"/>
</dbReference>
<evidence type="ECO:0000256" key="5">
    <source>
        <dbReference type="ARBA" id="ARBA00023306"/>
    </source>
</evidence>
<feature type="binding site" evidence="7">
    <location>
        <position position="37"/>
    </location>
    <ligand>
        <name>UDP-N-acetyl-alpha-D-muramoyl-L-alanyl-D-glutamate</name>
        <dbReference type="ChEBI" id="CHEBI:83900"/>
    </ligand>
</feature>
<comment type="caution">
    <text evidence="7">Lacks conserved residue(s) required for the propagation of feature annotation.</text>
</comment>
<dbReference type="InterPro" id="IPR013221">
    <property type="entry name" value="Mur_ligase_cen"/>
</dbReference>
<comment type="similarity">
    <text evidence="1 7">Belongs to the MurCDEF family. MurE subfamily.</text>
</comment>
<comment type="PTM">
    <text evidence="7">Carboxylation is probably crucial for Mg(2+) binding and, consequently, for the gamma-phosphate positioning of ATP.</text>
</comment>
<evidence type="ECO:0000256" key="7">
    <source>
        <dbReference type="HAMAP-Rule" id="MF_00208"/>
    </source>
</evidence>
<keyword evidence="13" id="KW-1185">Reference proteome</keyword>
<dbReference type="EMBL" id="JAEUWV010000001">
    <property type="protein sequence ID" value="MCO6393404.1"/>
    <property type="molecule type" value="Genomic_DNA"/>
</dbReference>
<dbReference type="RefSeq" id="WP_070478971.1">
    <property type="nucleotide sequence ID" value="NZ_JAEUWV010000001.1"/>
</dbReference>
<feature type="binding site" evidence="7">
    <location>
        <begin position="163"/>
        <end position="164"/>
    </location>
    <ligand>
        <name>UDP-N-acetyl-alpha-D-muramoyl-L-alanyl-D-glutamate</name>
        <dbReference type="ChEBI" id="CHEBI:83900"/>
    </ligand>
</feature>
<keyword evidence="6 7" id="KW-0961">Cell wall biogenesis/degradation</keyword>
<organism evidence="12 13">
    <name type="scientific">Corynebacterium lipophilum</name>
    <dbReference type="NCBI Taxonomy" id="2804918"/>
    <lineage>
        <taxon>Bacteria</taxon>
        <taxon>Bacillati</taxon>
        <taxon>Actinomycetota</taxon>
        <taxon>Actinomycetes</taxon>
        <taxon>Mycobacteriales</taxon>
        <taxon>Corynebacteriaceae</taxon>
        <taxon>Corynebacterium</taxon>
    </lineage>
</organism>
<reference evidence="12 13" key="1">
    <citation type="submission" date="2021-01" db="EMBL/GenBank/DDBJ databases">
        <title>Identification and Characterization of Corynebacterium sp.</title>
        <authorList>
            <person name="Luo Q."/>
            <person name="Qu P."/>
            <person name="Chen Q."/>
        </authorList>
    </citation>
    <scope>NUCLEOTIDE SEQUENCE [LARGE SCALE GENOMIC DNA]</scope>
    <source>
        <strain evidence="12 13">MC-18</strain>
    </source>
</reference>
<dbReference type="GO" id="GO:0008765">
    <property type="term" value="F:UDP-N-acetylmuramoylalanyl-D-glutamate-2,6-diaminopimelate ligase activity"/>
    <property type="evidence" value="ECO:0007669"/>
    <property type="project" value="UniProtKB-UniRule"/>
</dbReference>
<dbReference type="GO" id="GO:0008360">
    <property type="term" value="P:regulation of cell shape"/>
    <property type="evidence" value="ECO:0007669"/>
    <property type="project" value="UniProtKB-KW"/>
</dbReference>
<evidence type="ECO:0000259" key="10">
    <source>
        <dbReference type="Pfam" id="PF02875"/>
    </source>
</evidence>
<evidence type="ECO:0000256" key="3">
    <source>
        <dbReference type="ARBA" id="ARBA00022960"/>
    </source>
</evidence>
<dbReference type="GO" id="GO:0009252">
    <property type="term" value="P:peptidoglycan biosynthetic process"/>
    <property type="evidence" value="ECO:0007669"/>
    <property type="project" value="UniProtKB-UniRule"/>
</dbReference>
<comment type="subcellular location">
    <subcellularLocation>
        <location evidence="7 8">Cytoplasm</location>
    </subcellularLocation>
</comment>
<feature type="binding site" evidence="7">
    <location>
        <position position="190"/>
    </location>
    <ligand>
        <name>UDP-N-acetyl-alpha-D-muramoyl-L-alanyl-D-glutamate</name>
        <dbReference type="ChEBI" id="CHEBI:83900"/>
    </ligand>
</feature>
<evidence type="ECO:0000256" key="6">
    <source>
        <dbReference type="ARBA" id="ARBA00023316"/>
    </source>
</evidence>
<evidence type="ECO:0000313" key="13">
    <source>
        <dbReference type="Proteomes" id="UP001205920"/>
    </source>
</evidence>
<name>A0AAW5HTA4_9CORY</name>
<comment type="catalytic activity">
    <reaction evidence="7">
        <text>UDP-N-acetyl-alpha-D-muramoyl-L-alanyl-D-glutamate + meso-2,6-diaminopimelate + ATP = UDP-N-acetyl-alpha-D-muramoyl-L-alanyl-gamma-D-glutamyl-meso-2,6-diaminopimelate + ADP + phosphate + H(+)</text>
        <dbReference type="Rhea" id="RHEA:23676"/>
        <dbReference type="ChEBI" id="CHEBI:15378"/>
        <dbReference type="ChEBI" id="CHEBI:30616"/>
        <dbReference type="ChEBI" id="CHEBI:43474"/>
        <dbReference type="ChEBI" id="CHEBI:57791"/>
        <dbReference type="ChEBI" id="CHEBI:83900"/>
        <dbReference type="ChEBI" id="CHEBI:83905"/>
        <dbReference type="ChEBI" id="CHEBI:456216"/>
        <dbReference type="EC" id="6.3.2.13"/>
    </reaction>
</comment>
<dbReference type="InterPro" id="IPR004101">
    <property type="entry name" value="Mur_ligase_C"/>
</dbReference>
<feature type="binding site" evidence="7">
    <location>
        <begin position="121"/>
        <end position="127"/>
    </location>
    <ligand>
        <name>ATP</name>
        <dbReference type="ChEBI" id="CHEBI:30616"/>
    </ligand>
</feature>
<feature type="domain" description="Mur ligase C-terminal" evidence="10">
    <location>
        <begin position="344"/>
        <end position="476"/>
    </location>
</feature>
<dbReference type="GO" id="GO:0005737">
    <property type="term" value="C:cytoplasm"/>
    <property type="evidence" value="ECO:0007669"/>
    <property type="project" value="UniProtKB-SubCell"/>
</dbReference>
<dbReference type="PANTHER" id="PTHR23135:SF4">
    <property type="entry name" value="UDP-N-ACETYLMURAMOYL-L-ALANYL-D-GLUTAMATE--2,6-DIAMINOPIMELATE LIGASE MURE HOMOLOG, CHLOROPLASTIC"/>
    <property type="match status" value="1"/>
</dbReference>
<proteinExistence type="inferred from homology"/>
<keyword evidence="4 7" id="KW-0573">Peptidoglycan synthesis</keyword>
<dbReference type="GO" id="GO:0051301">
    <property type="term" value="P:cell division"/>
    <property type="evidence" value="ECO:0007669"/>
    <property type="project" value="UniProtKB-KW"/>
</dbReference>
<accession>A0AAW5HTA4</accession>
<dbReference type="Gene3D" id="3.40.1190.10">
    <property type="entry name" value="Mur-like, catalytic domain"/>
    <property type="match status" value="1"/>
</dbReference>
<evidence type="ECO:0000256" key="8">
    <source>
        <dbReference type="RuleBase" id="RU004135"/>
    </source>
</evidence>
<keyword evidence="7" id="KW-0067">ATP-binding</keyword>
<evidence type="ECO:0000256" key="1">
    <source>
        <dbReference type="ARBA" id="ARBA00005898"/>
    </source>
</evidence>
<dbReference type="NCBIfam" id="TIGR01085">
    <property type="entry name" value="murE"/>
    <property type="match status" value="1"/>
</dbReference>
<dbReference type="NCBIfam" id="NF001124">
    <property type="entry name" value="PRK00139.1-2"/>
    <property type="match status" value="1"/>
</dbReference>
<dbReference type="Pfam" id="PF08245">
    <property type="entry name" value="Mur_ligase_M"/>
    <property type="match status" value="1"/>
</dbReference>
<feature type="binding site" evidence="7">
    <location>
        <position position="393"/>
    </location>
    <ligand>
        <name>meso-2,6-diaminopimelate</name>
        <dbReference type="ChEBI" id="CHEBI:57791"/>
    </ligand>
</feature>
<evidence type="ECO:0000259" key="9">
    <source>
        <dbReference type="Pfam" id="PF01225"/>
    </source>
</evidence>
<evidence type="ECO:0000256" key="2">
    <source>
        <dbReference type="ARBA" id="ARBA00022618"/>
    </source>
</evidence>
<keyword evidence="5 7" id="KW-0131">Cell cycle</keyword>
<dbReference type="GO" id="GO:0071555">
    <property type="term" value="P:cell wall organization"/>
    <property type="evidence" value="ECO:0007669"/>
    <property type="project" value="UniProtKB-KW"/>
</dbReference>
<feature type="binding site" evidence="7">
    <location>
        <position position="198"/>
    </location>
    <ligand>
        <name>UDP-N-acetyl-alpha-D-muramoyl-L-alanyl-D-glutamate</name>
        <dbReference type="ChEBI" id="CHEBI:83900"/>
    </ligand>
</feature>
<dbReference type="EC" id="6.3.2.13" evidence="7"/>
<comment type="pathway">
    <text evidence="7 8">Cell wall biogenesis; peptidoglycan biosynthesis.</text>
</comment>
<dbReference type="GO" id="GO:0000287">
    <property type="term" value="F:magnesium ion binding"/>
    <property type="evidence" value="ECO:0007669"/>
    <property type="project" value="UniProtKB-UniRule"/>
</dbReference>
<feature type="modified residue" description="N6-carboxylysine" evidence="7">
    <location>
        <position position="230"/>
    </location>
</feature>
<keyword evidence="7 12" id="KW-0436">Ligase</keyword>
<comment type="function">
    <text evidence="7">Catalyzes the addition of meso-diaminopimelic acid to the nucleotide precursor UDP-N-acetylmuramoyl-L-alanyl-D-glutamate (UMAG) in the biosynthesis of bacterial cell-wall peptidoglycan.</text>
</comment>
<evidence type="ECO:0000313" key="12">
    <source>
        <dbReference type="EMBL" id="MCO6393404.1"/>
    </source>
</evidence>
<comment type="cofactor">
    <cofactor evidence="7">
        <name>Mg(2+)</name>
        <dbReference type="ChEBI" id="CHEBI:18420"/>
    </cofactor>
</comment>
<feature type="binding site" evidence="7">
    <location>
        <position position="478"/>
    </location>
    <ligand>
        <name>meso-2,6-diaminopimelate</name>
        <dbReference type="ChEBI" id="CHEBI:57791"/>
    </ligand>
</feature>
<dbReference type="SUPFAM" id="SSF53623">
    <property type="entry name" value="MurD-like peptide ligases, catalytic domain"/>
    <property type="match status" value="1"/>
</dbReference>
<dbReference type="AlphaFoldDB" id="A0AAW5HTA4"/>
<dbReference type="InterPro" id="IPR000713">
    <property type="entry name" value="Mur_ligase_N"/>
</dbReference>
<evidence type="ECO:0000256" key="4">
    <source>
        <dbReference type="ARBA" id="ARBA00022984"/>
    </source>
</evidence>
<feature type="short sequence motif" description="Meso-diaminopimelate recognition motif" evidence="7">
    <location>
        <begin position="417"/>
        <end position="420"/>
    </location>
</feature>
<dbReference type="Pfam" id="PF02875">
    <property type="entry name" value="Mur_ligase_C"/>
    <property type="match status" value="1"/>
</dbReference>
<dbReference type="GO" id="GO:0005524">
    <property type="term" value="F:ATP binding"/>
    <property type="evidence" value="ECO:0007669"/>
    <property type="project" value="UniProtKB-UniRule"/>
</dbReference>
<evidence type="ECO:0000259" key="11">
    <source>
        <dbReference type="Pfam" id="PF08245"/>
    </source>
</evidence>
<comment type="caution">
    <text evidence="12">The sequence shown here is derived from an EMBL/GenBank/DDBJ whole genome shotgun (WGS) entry which is preliminary data.</text>
</comment>
<dbReference type="InterPro" id="IPR036565">
    <property type="entry name" value="Mur-like_cat_sf"/>
</dbReference>
<keyword evidence="7" id="KW-0460">Magnesium</keyword>
<dbReference type="Gene3D" id="3.40.1390.10">
    <property type="entry name" value="MurE/MurF, N-terminal domain"/>
    <property type="match status" value="1"/>
</dbReference>
<dbReference type="Gene3D" id="3.90.190.20">
    <property type="entry name" value="Mur ligase, C-terminal domain"/>
    <property type="match status" value="1"/>
</dbReference>
<keyword evidence="3 7" id="KW-0133">Cell shape</keyword>
<dbReference type="InterPro" id="IPR035911">
    <property type="entry name" value="MurE/MurF_N"/>
</dbReference>
<feature type="binding site" evidence="7">
    <location>
        <begin position="417"/>
        <end position="420"/>
    </location>
    <ligand>
        <name>meso-2,6-diaminopimelate</name>
        <dbReference type="ChEBI" id="CHEBI:57791"/>
    </ligand>
</feature>
<sequence length="505" mass="53371">MTQTTPNAPTLEALAALSGGTLHNAPDQPLHIEEIALDSSKIAPGGLFAALPGTRVHGATFAKQCPAGAIFTDNAGAKILEGQGETRPVLVVEDVREVLGDVSAEVYGHPSEHMTLLGVTGTSGKTTVTYMLEKGLEAAGAKVGLIGTTGTKILGEYVPTSLTTPEAPTLQALFRRMLQAGVTHVVMEVSSHALMLGRVSGTSFDVAGFTNLSQDHLDFHKTMEEYFEAKALFFDPTSRSAAKRAVVCVDDEWGERMADRAQHPVRVGTHGQAGVDVSAKQLSADKTGAQEISLSTPTSTHTLTLQMPGAFNVANAALATAMAYTADVDVDAFMKGLSKAQVPGRMERIDCGQPFVAVVDYAHKPAAIAAVLDTLRKQVAGRVGIAVGAGGDRDASKRVIMGRESAQRADFVVVTDDNPRTEDPASIRAEVLRGALELADAPHHPEVREIGDRAAAIDALVQWAQPGDAVIVVGKGHEVGQIVGTTTHHFDDREEMRRALETFAR</sequence>
<keyword evidence="2 7" id="KW-0132">Cell division</keyword>
<keyword evidence="7" id="KW-0963">Cytoplasm</keyword>
<feature type="binding site" evidence="7">
    <location>
        <position position="474"/>
    </location>
    <ligand>
        <name>meso-2,6-diaminopimelate</name>
        <dbReference type="ChEBI" id="CHEBI:57791"/>
    </ligand>
</feature>
<gene>
    <name evidence="7" type="primary">murE</name>
    <name evidence="12" type="ORF">JMN37_00170</name>
</gene>
<protein>
    <recommendedName>
        <fullName evidence="7">UDP-N-acetylmuramoyl-L-alanyl-D-glutamate--2,6-diaminopimelate ligase</fullName>
        <ecNumber evidence="7">6.3.2.13</ecNumber>
    </recommendedName>
    <alternativeName>
        <fullName evidence="7">Meso-A2pm-adding enzyme</fullName>
    </alternativeName>
    <alternativeName>
        <fullName evidence="7">Meso-diaminopimelate-adding enzyme</fullName>
    </alternativeName>
    <alternativeName>
        <fullName evidence="7">UDP-MurNAc-L-Ala-D-Glu:meso-diaminopimelate ligase</fullName>
    </alternativeName>
    <alternativeName>
        <fullName evidence="7">UDP-MurNAc-tripeptide synthetase</fullName>
    </alternativeName>
    <alternativeName>
        <fullName evidence="7">UDP-N-acetylmuramyl-tripeptide synthetase</fullName>
    </alternativeName>
</protein>
<dbReference type="InterPro" id="IPR036615">
    <property type="entry name" value="Mur_ligase_C_dom_sf"/>
</dbReference>
<dbReference type="HAMAP" id="MF_00208">
    <property type="entry name" value="MurE"/>
    <property type="match status" value="1"/>
</dbReference>
<feature type="domain" description="Mur ligase central" evidence="11">
    <location>
        <begin position="119"/>
        <end position="323"/>
    </location>
</feature>